<accession>A0AAQ3TL24</accession>
<dbReference type="AlphaFoldDB" id="A0AAQ3TL24"/>
<dbReference type="PANTHER" id="PTHR33085">
    <property type="entry name" value="OS12G0113100 PROTEIN-RELATED"/>
    <property type="match status" value="1"/>
</dbReference>
<organism evidence="1 2">
    <name type="scientific">Paspalum notatum var. saurae</name>
    <dbReference type="NCBI Taxonomy" id="547442"/>
    <lineage>
        <taxon>Eukaryota</taxon>
        <taxon>Viridiplantae</taxon>
        <taxon>Streptophyta</taxon>
        <taxon>Embryophyta</taxon>
        <taxon>Tracheophyta</taxon>
        <taxon>Spermatophyta</taxon>
        <taxon>Magnoliopsida</taxon>
        <taxon>Liliopsida</taxon>
        <taxon>Poales</taxon>
        <taxon>Poaceae</taxon>
        <taxon>PACMAD clade</taxon>
        <taxon>Panicoideae</taxon>
        <taxon>Andropogonodae</taxon>
        <taxon>Paspaleae</taxon>
        <taxon>Paspalinae</taxon>
        <taxon>Paspalum</taxon>
    </lineage>
</organism>
<evidence type="ECO:0000313" key="1">
    <source>
        <dbReference type="EMBL" id="WVZ73322.1"/>
    </source>
</evidence>
<dbReference type="Proteomes" id="UP001341281">
    <property type="component" value="Chromosome 05"/>
</dbReference>
<reference evidence="1 2" key="1">
    <citation type="submission" date="2024-02" db="EMBL/GenBank/DDBJ databases">
        <title>High-quality chromosome-scale genome assembly of Pensacola bahiagrass (Paspalum notatum Flugge var. saurae).</title>
        <authorList>
            <person name="Vega J.M."/>
            <person name="Podio M."/>
            <person name="Orjuela J."/>
            <person name="Siena L.A."/>
            <person name="Pessino S.C."/>
            <person name="Combes M.C."/>
            <person name="Mariac C."/>
            <person name="Albertini E."/>
            <person name="Pupilli F."/>
            <person name="Ortiz J.P.A."/>
            <person name="Leblanc O."/>
        </authorList>
    </citation>
    <scope>NUCLEOTIDE SEQUENCE [LARGE SCALE GENOMIC DNA]</scope>
    <source>
        <strain evidence="1">R1</strain>
        <tissue evidence="1">Leaf</tissue>
    </source>
</reference>
<dbReference type="Pfam" id="PF07893">
    <property type="entry name" value="DUF1668"/>
    <property type="match status" value="1"/>
</dbReference>
<dbReference type="InterPro" id="IPR012871">
    <property type="entry name" value="DUF1668_ORYSA"/>
</dbReference>
<evidence type="ECO:0000313" key="2">
    <source>
        <dbReference type="Proteomes" id="UP001341281"/>
    </source>
</evidence>
<proteinExistence type="predicted"/>
<dbReference type="EMBL" id="CP144749">
    <property type="protein sequence ID" value="WVZ73322.1"/>
    <property type="molecule type" value="Genomic_DNA"/>
</dbReference>
<gene>
    <name evidence="1" type="ORF">U9M48_021642</name>
</gene>
<keyword evidence="2" id="KW-1185">Reference proteome</keyword>
<sequence>MIVHKYIGSRPCFSLHRINPWSCFYPTAQQALAAADANNRTIMEDACLPRASLSLYKPRPPHDIGDITFVSLGQSSNEIIAMDQDGNTLLCEASSHVIGMMPSPHEPMLAPISLRVGGSLYVLDSVPEYDQTFEALVYPGDSCFKDKWYWHSLPSPPFGVPEYEHEEVVVQHKGESRWNRYVVQAYTVVGDSEIWISTVGGGTYSFNTASGMWSKTGRWALPFYGHVKYAPEHGLWFGFSSENGKFTASDLTATPSTTNPPVLQKAWNELAQPLPDRWVPMESYLQPLGAGKFCIVRTFLTAQEGWCRKKDGNCFDNKESFAVFTGVEVERGRKGALRMIKHKSRRYSFRRWRIQPL</sequence>
<dbReference type="PANTHER" id="PTHR33085:SF13">
    <property type="entry name" value="DUF295 DOMAIN-CONTAINING PROTEIN"/>
    <property type="match status" value="1"/>
</dbReference>
<protein>
    <submittedName>
        <fullName evidence="1">Uncharacterized protein</fullName>
    </submittedName>
</protein>
<name>A0AAQ3TL24_PASNO</name>